<organism evidence="1 2">
    <name type="scientific">Brevundimonas albigilva</name>
    <dbReference type="NCBI Taxonomy" id="1312364"/>
    <lineage>
        <taxon>Bacteria</taxon>
        <taxon>Pseudomonadati</taxon>
        <taxon>Pseudomonadota</taxon>
        <taxon>Alphaproteobacteria</taxon>
        <taxon>Caulobacterales</taxon>
        <taxon>Caulobacteraceae</taxon>
        <taxon>Brevundimonas</taxon>
    </lineage>
</organism>
<sequence length="105" mass="11459">MRLMLTLGDLMARARAASPAFEAWLADSAPDLAGSVRAAATERDETPAAFARAAVIDFDRHASAEAWTRLTGRLHNSADPGLVCLQEMVRWRLATPLDEPLEEAR</sequence>
<reference evidence="1" key="1">
    <citation type="submission" date="2022-05" db="EMBL/GenBank/DDBJ databases">
        <title>Brevundimonas albigilva TT17 genome sequence.</title>
        <authorList>
            <person name="Lee K."/>
            <person name="Son H."/>
        </authorList>
    </citation>
    <scope>NUCLEOTIDE SEQUENCE</scope>
    <source>
        <strain evidence="1">TT17</strain>
    </source>
</reference>
<evidence type="ECO:0000313" key="1">
    <source>
        <dbReference type="EMBL" id="URI15018.1"/>
    </source>
</evidence>
<protein>
    <submittedName>
        <fullName evidence="1">Uncharacterized protein</fullName>
    </submittedName>
</protein>
<dbReference type="RefSeq" id="WP_250201804.1">
    <property type="nucleotide sequence ID" value="NZ_CP097649.1"/>
</dbReference>
<proteinExistence type="predicted"/>
<accession>A0ABY4SQB8</accession>
<evidence type="ECO:0000313" key="2">
    <source>
        <dbReference type="Proteomes" id="UP001055429"/>
    </source>
</evidence>
<keyword evidence="2" id="KW-1185">Reference proteome</keyword>
<dbReference type="EMBL" id="CP097649">
    <property type="protein sequence ID" value="URI15018.1"/>
    <property type="molecule type" value="Genomic_DNA"/>
</dbReference>
<name>A0ABY4SQB8_9CAUL</name>
<gene>
    <name evidence="1" type="ORF">M8231_14630</name>
</gene>
<dbReference type="Proteomes" id="UP001055429">
    <property type="component" value="Chromosome"/>
</dbReference>